<dbReference type="AlphaFoldDB" id="A0A5C6AZ19"/>
<keyword evidence="3" id="KW-1185">Reference proteome</keyword>
<evidence type="ECO:0000313" key="3">
    <source>
        <dbReference type="Proteomes" id="UP000320176"/>
    </source>
</evidence>
<protein>
    <submittedName>
        <fullName evidence="2">3 beta-hydroxysteroid dehydrogenase/Delta 5--&gt;4-isomerase</fullName>
    </submittedName>
</protein>
<dbReference type="SUPFAM" id="SSF51735">
    <property type="entry name" value="NAD(P)-binding Rossmann-fold domains"/>
    <property type="match status" value="1"/>
</dbReference>
<dbReference type="InterPro" id="IPR051783">
    <property type="entry name" value="NAD(P)-dependent_oxidoreduct"/>
</dbReference>
<dbReference type="PANTHER" id="PTHR48079">
    <property type="entry name" value="PROTEIN YEEZ"/>
    <property type="match status" value="1"/>
</dbReference>
<dbReference type="GO" id="GO:0004029">
    <property type="term" value="F:aldehyde dehydrogenase (NAD+) activity"/>
    <property type="evidence" value="ECO:0007669"/>
    <property type="project" value="TreeGrafter"/>
</dbReference>
<organism evidence="2 3">
    <name type="scientific">Stieleria varia</name>
    <dbReference type="NCBI Taxonomy" id="2528005"/>
    <lineage>
        <taxon>Bacteria</taxon>
        <taxon>Pseudomonadati</taxon>
        <taxon>Planctomycetota</taxon>
        <taxon>Planctomycetia</taxon>
        <taxon>Pirellulales</taxon>
        <taxon>Pirellulaceae</taxon>
        <taxon>Stieleria</taxon>
    </lineage>
</organism>
<dbReference type="Gene3D" id="3.40.50.720">
    <property type="entry name" value="NAD(P)-binding Rossmann-like Domain"/>
    <property type="match status" value="1"/>
</dbReference>
<dbReference type="OrthoDB" id="240982at2"/>
<dbReference type="InterPro" id="IPR001509">
    <property type="entry name" value="Epimerase_deHydtase"/>
</dbReference>
<name>A0A5C6AZ19_9BACT</name>
<evidence type="ECO:0000313" key="2">
    <source>
        <dbReference type="EMBL" id="TWU04236.1"/>
    </source>
</evidence>
<dbReference type="InterPro" id="IPR036291">
    <property type="entry name" value="NAD(P)-bd_dom_sf"/>
</dbReference>
<feature type="domain" description="NAD-dependent epimerase/dehydratase" evidence="1">
    <location>
        <begin position="4"/>
        <end position="215"/>
    </location>
</feature>
<proteinExistence type="predicted"/>
<dbReference type="Pfam" id="PF01370">
    <property type="entry name" value="Epimerase"/>
    <property type="match status" value="1"/>
</dbReference>
<dbReference type="Proteomes" id="UP000320176">
    <property type="component" value="Unassembled WGS sequence"/>
</dbReference>
<dbReference type="GO" id="GO:0005737">
    <property type="term" value="C:cytoplasm"/>
    <property type="evidence" value="ECO:0007669"/>
    <property type="project" value="TreeGrafter"/>
</dbReference>
<keyword evidence="2" id="KW-0413">Isomerase</keyword>
<dbReference type="PANTHER" id="PTHR48079:SF6">
    <property type="entry name" value="NAD(P)-BINDING DOMAIN-CONTAINING PROTEIN-RELATED"/>
    <property type="match status" value="1"/>
</dbReference>
<evidence type="ECO:0000259" key="1">
    <source>
        <dbReference type="Pfam" id="PF01370"/>
    </source>
</evidence>
<dbReference type="RefSeq" id="WP_146519696.1">
    <property type="nucleotide sequence ID" value="NZ_CP151726.1"/>
</dbReference>
<reference evidence="2 3" key="1">
    <citation type="submission" date="2019-02" db="EMBL/GenBank/DDBJ databases">
        <title>Deep-cultivation of Planctomycetes and their phenomic and genomic characterization uncovers novel biology.</title>
        <authorList>
            <person name="Wiegand S."/>
            <person name="Jogler M."/>
            <person name="Boedeker C."/>
            <person name="Pinto D."/>
            <person name="Vollmers J."/>
            <person name="Rivas-Marin E."/>
            <person name="Kohn T."/>
            <person name="Peeters S.H."/>
            <person name="Heuer A."/>
            <person name="Rast P."/>
            <person name="Oberbeckmann S."/>
            <person name="Bunk B."/>
            <person name="Jeske O."/>
            <person name="Meyerdierks A."/>
            <person name="Storesund J.E."/>
            <person name="Kallscheuer N."/>
            <person name="Luecker S."/>
            <person name="Lage O.M."/>
            <person name="Pohl T."/>
            <person name="Merkel B.J."/>
            <person name="Hornburger P."/>
            <person name="Mueller R.-W."/>
            <person name="Bruemmer F."/>
            <person name="Labrenz M."/>
            <person name="Spormann A.M."/>
            <person name="Op Den Camp H."/>
            <person name="Overmann J."/>
            <person name="Amann R."/>
            <person name="Jetten M.S.M."/>
            <person name="Mascher T."/>
            <person name="Medema M.H."/>
            <person name="Devos D.P."/>
            <person name="Kaster A.-K."/>
            <person name="Ovreas L."/>
            <person name="Rohde M."/>
            <person name="Galperin M.Y."/>
            <person name="Jogler C."/>
        </authorList>
    </citation>
    <scope>NUCLEOTIDE SEQUENCE [LARGE SCALE GENOMIC DNA]</scope>
    <source>
        <strain evidence="2 3">Pla52n</strain>
    </source>
</reference>
<dbReference type="GO" id="GO:0016853">
    <property type="term" value="F:isomerase activity"/>
    <property type="evidence" value="ECO:0007669"/>
    <property type="project" value="UniProtKB-KW"/>
</dbReference>
<gene>
    <name evidence="2" type="ORF">Pla52n_22750</name>
</gene>
<comment type="caution">
    <text evidence="2">The sequence shown here is derived from an EMBL/GenBank/DDBJ whole genome shotgun (WGS) entry which is preliminary data.</text>
</comment>
<sequence length="348" mass="37893">MAKALVTGATGFIGLHLVEHLTQRGDDVRCLVRRGSDRSALGRYGAEFFVGDLTDQESLHRAVKDVDVVYHLAGVTKCFSVASFEEANVVGVRRLATACSSRTTPPRFVHVSSLAAAGPSQIGRPRKESDEAVPVSNYGRSKLAGEFVLREFVDQIPVSIVRPPVVLGPGDKDGFLLFDSIARFGLHLVPGRNDNECSFISASDLVAAMRVVSESGQHLVSDVADPSGIYFVADSMIRTFGQYGQMIGHSLGREHVRVVSVPNPVIWCVAAFNELVARIRGHQHILNFDKAREAGYGSWACSSEKLERETGFVPAESLQTRIDQTVAWYVQKGWLPATVGTTVRAELQ</sequence>
<accession>A0A5C6AZ19</accession>
<dbReference type="EMBL" id="SJPN01000003">
    <property type="protein sequence ID" value="TWU04236.1"/>
    <property type="molecule type" value="Genomic_DNA"/>
</dbReference>